<dbReference type="EMBL" id="LJSK01000137">
    <property type="protein sequence ID" value="KPI86308.1"/>
    <property type="molecule type" value="Genomic_DNA"/>
</dbReference>
<evidence type="ECO:0000256" key="1">
    <source>
        <dbReference type="SAM" id="MobiDB-lite"/>
    </source>
</evidence>
<accession>A0A0N1PBQ5</accession>
<protein>
    <submittedName>
        <fullName evidence="3">Putative vacuolar protein sorting protein 16</fullName>
    </submittedName>
</protein>
<dbReference type="InterPro" id="IPR006925">
    <property type="entry name" value="Vps16_C"/>
</dbReference>
<dbReference type="GO" id="GO:0030897">
    <property type="term" value="C:HOPS complex"/>
    <property type="evidence" value="ECO:0007669"/>
    <property type="project" value="TreeGrafter"/>
</dbReference>
<dbReference type="GO" id="GO:0006886">
    <property type="term" value="P:intracellular protein transport"/>
    <property type="evidence" value="ECO:0007669"/>
    <property type="project" value="InterPro"/>
</dbReference>
<keyword evidence="4" id="KW-1185">Reference proteome</keyword>
<feature type="domain" description="Vps16 C-terminal" evidence="2">
    <location>
        <begin position="1280"/>
        <end position="1427"/>
    </location>
</feature>
<feature type="region of interest" description="Disordered" evidence="1">
    <location>
        <begin position="1035"/>
        <end position="1118"/>
    </location>
</feature>
<dbReference type="InterPro" id="IPR016534">
    <property type="entry name" value="VPS16"/>
</dbReference>
<dbReference type="OMA" id="CERLDWS"/>
<feature type="compositionally biased region" description="Low complexity" evidence="1">
    <location>
        <begin position="1035"/>
        <end position="1046"/>
    </location>
</feature>
<dbReference type="OrthoDB" id="1792at2759"/>
<sequence length="1444" mass="154348">MVDRVGDWYAFSRTAFCRRLTLYEDLQWRSPTHALAPKAVVESENAEQTPLFSLATAELVALAPFGGPIAVLSHAADFTTSPTPSSSPPEGSMRACFNLSAHSATGAASRAIHVFTNAGELLTSFPLSLQDVGQDVVKTLGWTPEGELFFLLEPSLAVVFIDMRDIAVAASETPAASRASTTSTSVVSRRVFLKPPREGTAEWNPTSASPTTPIEAFCVATEGLLCVAGDGSGQLYGILHEEKFRSLLVPSVRLPLHPSSSWTPRDAEGLGQAASAAASRPRVTAVDMVPPAWNDSGDFIVLWAQHDEGLPGKSLPKRSEAVVGAGEREAASMLCAMALPDGDMLDCCCSDASGRLAAAVTPTLTSTWSAARIACAGRVLNLSVCVSDPTRVGVFTSLGVLHIFRSNLSCVLHSLDLGLNRVLRDVAMKTTHTHNDDDASHGGGFGSGALSSHSFVFGDVPWHQSDIDLSSNTSFAGGGAAASGGRGGSAGSSFRGFPPTASARGENVESEIRLGEFAVSCPSPFKLEWCGAGFVLLHFYLSDFQQPYNSCTACGPSVARPGTPVFSLLVCTQKGCSVHCERLDWSQDGSGSVFTVAEVDGVRVVSDTTCYFLQEIPPSLAKLCRVQQPFSAAAQVVLAYQAYVNGDRHGIAQVRAALSFSSPSNGSAADSATSVPHDGEVNNDDDDFAVHGGDEGVISYAEGIVYELLDAASYELDVEQQYLLVAAASFAGETICLRSGVPDMIVDVVRRLRVLRAVREEACCHIPLTMGQYQVLSGEEERPARLLSSSEGSVLVDRLAYLGFYQLALDVVRALHMKSNRVLSRWSSSFVRRHAAVLSDAVLHRELTQVLKQYPGASYVEPAATAFRLGRRELALRLLRDEPQQQRQRVMLCVKMGELAMAGRAAAVSGSAELIHLVVCTLVTKEAQVRRGHALSSCGSGAGEEADGEASPAAAGTTVEDIYHCFMASPELLCWLLVGAQCLVSWQSMAQRFLLTRHWSLASLECQHMLVQCLGLGSVMHRTQLQRFIAEAAAAGGPWGPPSATALTERKDRDGVGDAGGDEDEQRKSRKEGRKQKKRKHRHHSREGGGDGSGDSDGEETSDGGGADQGTAAESAASCPLPPLLGIHAPTSFAASEALAEWTRRTNGALLTALQHTQSLRRENSAARHPFSVILESAEQLRADMHKAATQGSDDGAQISRGGKRVFTNDGVISDGGSGRRSGFFSPSVLSREETVRTTLSTPYTTPEEGIAALKKEQALCQLKVNLAAKHNAPQLASVVSVVDLIHELCGIEDGEVDAANVQRTFKVREKMFFYAKLRGLCAARRWDAVDRFLGPAPPLRKRSFLSLSEGDTAKTPCIGYLPVVQLLTECKQEERAARYVAGACSEVVDRVVLYMSLNAPLMALEAAMVAKDTDLLQQIMQRAPRNATVQSVGAQMLNELRKD</sequence>
<dbReference type="PANTHER" id="PTHR12811:SF0">
    <property type="entry name" value="VACUOLAR PROTEIN SORTING-ASSOCIATED PROTEIN 16 HOMOLOG"/>
    <property type="match status" value="1"/>
</dbReference>
<proteinExistence type="predicted"/>
<organism evidence="3 4">
    <name type="scientific">Leptomonas seymouri</name>
    <dbReference type="NCBI Taxonomy" id="5684"/>
    <lineage>
        <taxon>Eukaryota</taxon>
        <taxon>Discoba</taxon>
        <taxon>Euglenozoa</taxon>
        <taxon>Kinetoplastea</taxon>
        <taxon>Metakinetoplastina</taxon>
        <taxon>Trypanosomatida</taxon>
        <taxon>Trypanosomatidae</taxon>
        <taxon>Leishmaniinae</taxon>
        <taxon>Leptomonas</taxon>
    </lineage>
</organism>
<dbReference type="GO" id="GO:0005765">
    <property type="term" value="C:lysosomal membrane"/>
    <property type="evidence" value="ECO:0007669"/>
    <property type="project" value="TreeGrafter"/>
</dbReference>
<name>A0A0N1PBQ5_LEPSE</name>
<dbReference type="GO" id="GO:0042144">
    <property type="term" value="P:vacuole fusion, non-autophagic"/>
    <property type="evidence" value="ECO:0007669"/>
    <property type="project" value="TreeGrafter"/>
</dbReference>
<evidence type="ECO:0000313" key="3">
    <source>
        <dbReference type="EMBL" id="KPI86308.1"/>
    </source>
</evidence>
<feature type="region of interest" description="Disordered" evidence="1">
    <location>
        <begin position="484"/>
        <end position="503"/>
    </location>
</feature>
<dbReference type="GO" id="GO:0005768">
    <property type="term" value="C:endosome"/>
    <property type="evidence" value="ECO:0007669"/>
    <property type="project" value="TreeGrafter"/>
</dbReference>
<dbReference type="VEuPathDB" id="TriTrypDB:Lsey_0137_0030"/>
<dbReference type="PANTHER" id="PTHR12811">
    <property type="entry name" value="VACUOLAR PROTEIN SORTING VPS16"/>
    <property type="match status" value="1"/>
</dbReference>
<dbReference type="GO" id="GO:0003779">
    <property type="term" value="F:actin binding"/>
    <property type="evidence" value="ECO:0007669"/>
    <property type="project" value="TreeGrafter"/>
</dbReference>
<dbReference type="GO" id="GO:0016197">
    <property type="term" value="P:endosomal transport"/>
    <property type="evidence" value="ECO:0007669"/>
    <property type="project" value="TreeGrafter"/>
</dbReference>
<evidence type="ECO:0000313" key="4">
    <source>
        <dbReference type="Proteomes" id="UP000038009"/>
    </source>
</evidence>
<feature type="domain" description="Vps16 C-terminal" evidence="2">
    <location>
        <begin position="858"/>
        <end position="923"/>
    </location>
</feature>
<gene>
    <name evidence="3" type="ORF">ABL78_4613</name>
</gene>
<feature type="compositionally biased region" description="Basic residues" evidence="1">
    <location>
        <begin position="1068"/>
        <end position="1085"/>
    </location>
</feature>
<comment type="caution">
    <text evidence="3">The sequence shown here is derived from an EMBL/GenBank/DDBJ whole genome shotgun (WGS) entry which is preliminary data.</text>
</comment>
<reference evidence="3 4" key="1">
    <citation type="journal article" date="2015" name="PLoS Pathog.">
        <title>Leptomonas seymouri: Adaptations to the Dixenous Life Cycle Analyzed by Genome Sequencing, Transcriptome Profiling and Co-infection with Leishmania donovani.</title>
        <authorList>
            <person name="Kraeva N."/>
            <person name="Butenko A."/>
            <person name="Hlavacova J."/>
            <person name="Kostygov A."/>
            <person name="Myskova J."/>
            <person name="Grybchuk D."/>
            <person name="Lestinova T."/>
            <person name="Votypka J."/>
            <person name="Volf P."/>
            <person name="Opperdoes F."/>
            <person name="Flegontov P."/>
            <person name="Lukes J."/>
            <person name="Yurchenko V."/>
        </authorList>
    </citation>
    <scope>NUCLEOTIDE SEQUENCE [LARGE SCALE GENOMIC DNA]</scope>
    <source>
        <strain evidence="3 4">ATCC 30220</strain>
    </source>
</reference>
<dbReference type="Pfam" id="PF04840">
    <property type="entry name" value="Vps16_C"/>
    <property type="match status" value="2"/>
</dbReference>
<evidence type="ECO:0000259" key="2">
    <source>
        <dbReference type="Pfam" id="PF04840"/>
    </source>
</evidence>
<dbReference type="Proteomes" id="UP000038009">
    <property type="component" value="Unassembled WGS sequence"/>
</dbReference>